<evidence type="ECO:0000256" key="2">
    <source>
        <dbReference type="ARBA" id="ARBA00007806"/>
    </source>
</evidence>
<keyword evidence="4 7" id="KW-0378">Hydrolase</keyword>
<feature type="domain" description="Glycosyl hydrolase family 31 C-terminal" evidence="6">
    <location>
        <begin position="527"/>
        <end position="625"/>
    </location>
</feature>
<dbReference type="CDD" id="cd06595">
    <property type="entry name" value="GH31_u1"/>
    <property type="match status" value="1"/>
</dbReference>
<dbReference type="GO" id="GO:0005975">
    <property type="term" value="P:carbohydrate metabolic process"/>
    <property type="evidence" value="ECO:0007669"/>
    <property type="project" value="InterPro"/>
</dbReference>
<dbReference type="Pfam" id="PF01055">
    <property type="entry name" value="Glyco_hydro_31_2nd"/>
    <property type="match status" value="1"/>
</dbReference>
<reference evidence="7 8" key="2">
    <citation type="submission" date="2015-05" db="EMBL/GenBank/DDBJ databases">
        <authorList>
            <person name="Morales-Cruz A."/>
            <person name="Amrine K.C."/>
            <person name="Cantu D."/>
        </authorList>
    </citation>
    <scope>NUCLEOTIDE SEQUENCE [LARGE SCALE GENOMIC DNA]</scope>
    <source>
        <strain evidence="7">UCRPC4</strain>
    </source>
</reference>
<comment type="caution">
    <text evidence="7">The sequence shown here is derived from an EMBL/GenBank/DDBJ whole genome shotgun (WGS) entry which is preliminary data.</text>
</comment>
<dbReference type="GO" id="GO:0004558">
    <property type="term" value="F:alpha-1,4-glucosidase activity"/>
    <property type="evidence" value="ECO:0007669"/>
    <property type="project" value="UniProtKB-EC"/>
</dbReference>
<keyword evidence="8" id="KW-1185">Reference proteome</keyword>
<name>A0A0G2G187_PHACM</name>
<dbReference type="EC" id="3.2.1.20" evidence="3"/>
<dbReference type="InterPro" id="IPR013780">
    <property type="entry name" value="Glyco_hydro_b"/>
</dbReference>
<dbReference type="SUPFAM" id="SSF51011">
    <property type="entry name" value="Glycosyl hydrolase domain"/>
    <property type="match status" value="1"/>
</dbReference>
<protein>
    <recommendedName>
        <fullName evidence="3">alpha-glucosidase</fullName>
        <ecNumber evidence="3">3.2.1.20</ecNumber>
    </recommendedName>
</protein>
<dbReference type="GO" id="GO:0006491">
    <property type="term" value="P:N-glycan processing"/>
    <property type="evidence" value="ECO:0007669"/>
    <property type="project" value="TreeGrafter"/>
</dbReference>
<evidence type="ECO:0000259" key="6">
    <source>
        <dbReference type="Pfam" id="PF21365"/>
    </source>
</evidence>
<dbReference type="InterPro" id="IPR048395">
    <property type="entry name" value="Glyco_hydro_31_C"/>
</dbReference>
<comment type="similarity">
    <text evidence="2 4">Belongs to the glycosyl hydrolase 31 family.</text>
</comment>
<dbReference type="EMBL" id="LCWF01000137">
    <property type="protein sequence ID" value="KKY17708.1"/>
    <property type="molecule type" value="Genomic_DNA"/>
</dbReference>
<gene>
    <name evidence="7" type="ORF">UCRPC4_g05341</name>
</gene>
<evidence type="ECO:0000256" key="4">
    <source>
        <dbReference type="RuleBase" id="RU361185"/>
    </source>
</evidence>
<dbReference type="PANTHER" id="PTHR22762:SF89">
    <property type="entry name" value="ALPHA-XYLOSIDASE"/>
    <property type="match status" value="1"/>
</dbReference>
<dbReference type="Gene3D" id="3.20.20.80">
    <property type="entry name" value="Glycosidases"/>
    <property type="match status" value="1"/>
</dbReference>
<evidence type="ECO:0000313" key="7">
    <source>
        <dbReference type="EMBL" id="KKY17708.1"/>
    </source>
</evidence>
<evidence type="ECO:0000256" key="1">
    <source>
        <dbReference type="ARBA" id="ARBA00001657"/>
    </source>
</evidence>
<dbReference type="Gene3D" id="2.60.40.1180">
    <property type="entry name" value="Golgi alpha-mannosidase II"/>
    <property type="match status" value="1"/>
</dbReference>
<proteinExistence type="inferred from homology"/>
<evidence type="ECO:0000313" key="8">
    <source>
        <dbReference type="Proteomes" id="UP000053317"/>
    </source>
</evidence>
<evidence type="ECO:0000256" key="3">
    <source>
        <dbReference type="ARBA" id="ARBA00012741"/>
    </source>
</evidence>
<dbReference type="AlphaFoldDB" id="A0A0G2G187"/>
<dbReference type="SUPFAM" id="SSF51445">
    <property type="entry name" value="(Trans)glycosidases"/>
    <property type="match status" value="1"/>
</dbReference>
<organism evidence="7 8">
    <name type="scientific">Phaeomoniella chlamydospora</name>
    <name type="common">Phaeoacremonium chlamydosporum</name>
    <dbReference type="NCBI Taxonomy" id="158046"/>
    <lineage>
        <taxon>Eukaryota</taxon>
        <taxon>Fungi</taxon>
        <taxon>Dikarya</taxon>
        <taxon>Ascomycota</taxon>
        <taxon>Pezizomycotina</taxon>
        <taxon>Eurotiomycetes</taxon>
        <taxon>Chaetothyriomycetidae</taxon>
        <taxon>Phaeomoniellales</taxon>
        <taxon>Phaeomoniellaceae</taxon>
        <taxon>Phaeomoniella</taxon>
    </lineage>
</organism>
<feature type="domain" description="Glycoside hydrolase family 31 TIM barrel" evidence="5">
    <location>
        <begin position="199"/>
        <end position="513"/>
    </location>
</feature>
<comment type="catalytic activity">
    <reaction evidence="1">
        <text>Hydrolysis of terminal, non-reducing (1-&gt;4)-linked alpha-D-glucose residues with release of alpha-D-glucose.</text>
        <dbReference type="EC" id="3.2.1.20"/>
    </reaction>
</comment>
<dbReference type="InterPro" id="IPR017853">
    <property type="entry name" value="GH"/>
</dbReference>
<dbReference type="Pfam" id="PF21365">
    <property type="entry name" value="Glyco_hydro_31_3rd"/>
    <property type="match status" value="1"/>
</dbReference>
<evidence type="ECO:0000259" key="5">
    <source>
        <dbReference type="Pfam" id="PF01055"/>
    </source>
</evidence>
<dbReference type="InterPro" id="IPR000322">
    <property type="entry name" value="Glyco_hydro_31_TIM"/>
</dbReference>
<dbReference type="OrthoDB" id="1334205at2759"/>
<dbReference type="PANTHER" id="PTHR22762">
    <property type="entry name" value="ALPHA-GLUCOSIDASE"/>
    <property type="match status" value="1"/>
</dbReference>
<sequence length="905" mass="101589">MEEYKYPTNPVADKGSIVQGPNYRFTLLFDGLVRYEWASDGHFEDRPSLFAVNRKFPVPDFKVHETDEVLEIDTQRLHLVYVKSINAFSPNSLTVQIKGAFVQWGNIWRYGVGDPFNGNLRGTARTLDGANGEIPLEEGVISRRGYAEINDRSSMLLDSNGFVAPRRPGDDRADGYVFAYGVDYRAAIKAYYAVSGPQPSLPRWSLGNWWSRFYAYTADSYMALMDNFAEEKIPMSVGVIDMDWHLVKEPEVLESGSTGWTGYTWNKKLFPDPPKFLKTLHEKYKLKVTLNDHPADGIYSYEDSYKDMAKALGHDTTHGLPIQFEPTSPKFMKQYFQLLHRRLEEQGVDFWWIDWQQGPYSRVPGVDPLWLLNHFHFIDNKLFPPPTCPSAASRPVIFSRYGGPGSHRYPLGFSGDSIVTWESLDFQPYFTLTASNIGYGWWSHDIGGHMLGYRDDELVTRWIQLGCMSPILRLHSSDSPWMGKEPWNYDPIAREAMGLWLRFRHRLLPYLASISFAMEQEGGESWPLVQPMYWDYPTIDAAYECKNQFFFGSSNLIVAPITSPESPNTKLAKVKAWIPPPINEDEASAKWVDIFTSTIYISKKEIDLHRSLYQYPVLAKEGTIIPLDANDSPPNGSENPDSFELLVIVGRDGHFDIIEEAVDDPDQGFKTSNAGTMRTIPINWKQSTSTLKIGPSTTNNSSNTTSFSRRSFKIRFVAVTTLNESSITATHDSSSLDFTITTLRSDNTISVPRLDSSKILFTGNATIISLNPTPFPLKSAIELTINPQSPAATTSNSTTSLTIDTPPPFLPQIFQYLHSVQLDFGLKSRIWDILKNPETGDSSGAADDNRAALLSRLISVTGLKEDFDGGEKAKVQGGGGGAGEKDNRRIKEVLGPVFEVLGGAC</sequence>
<keyword evidence="4" id="KW-0326">Glycosidase</keyword>
<accession>A0A0G2G187</accession>
<reference evidence="7 8" key="1">
    <citation type="submission" date="2015-05" db="EMBL/GenBank/DDBJ databases">
        <title>Distinctive expansion of gene families associated with plant cell wall degradation and secondary metabolism in the genomes of grapevine trunk pathogens.</title>
        <authorList>
            <person name="Lawrence D.P."/>
            <person name="Travadon R."/>
            <person name="Rolshausen P.E."/>
            <person name="Baumgartner K."/>
        </authorList>
    </citation>
    <scope>NUCLEOTIDE SEQUENCE [LARGE SCALE GENOMIC DNA]</scope>
    <source>
        <strain evidence="7">UCRPC4</strain>
    </source>
</reference>
<dbReference type="Proteomes" id="UP000053317">
    <property type="component" value="Unassembled WGS sequence"/>
</dbReference>